<dbReference type="Proteomes" id="UP000829194">
    <property type="component" value="Chromosome"/>
</dbReference>
<dbReference type="Pfam" id="PF14106">
    <property type="entry name" value="DUF4279"/>
    <property type="match status" value="1"/>
</dbReference>
<accession>A0ABY3XDT0</accession>
<proteinExistence type="predicted"/>
<dbReference type="EMBL" id="CP093547">
    <property type="protein sequence ID" value="UNP29292.1"/>
    <property type="molecule type" value="Genomic_DNA"/>
</dbReference>
<sequence>MINSERYRMSLRITHPSIVSEHVSKELGLVPKFSYTSGDQKLTPKGGELPGIRKDSFWTYELAATDEPFEHAVEKFTSALKEKKSFLEKITETGGRVEYFVGWFTTGNSGFSLEPHLLSQLAAIGVNLTINVYVEDT</sequence>
<organism evidence="1 2">
    <name type="scientific">Lysobacter gummosus</name>
    <dbReference type="NCBI Taxonomy" id="262324"/>
    <lineage>
        <taxon>Bacteria</taxon>
        <taxon>Pseudomonadati</taxon>
        <taxon>Pseudomonadota</taxon>
        <taxon>Gammaproteobacteria</taxon>
        <taxon>Lysobacterales</taxon>
        <taxon>Lysobacteraceae</taxon>
        <taxon>Lysobacter</taxon>
    </lineage>
</organism>
<evidence type="ECO:0000313" key="2">
    <source>
        <dbReference type="Proteomes" id="UP000829194"/>
    </source>
</evidence>
<protein>
    <submittedName>
        <fullName evidence="1">DUF4279 domain-containing protein</fullName>
    </submittedName>
</protein>
<dbReference type="RefSeq" id="WP_083512767.1">
    <property type="nucleotide sequence ID" value="NZ_CP011131.1"/>
</dbReference>
<name>A0ABY3XDT0_9GAMM</name>
<reference evidence="1 2" key="1">
    <citation type="submission" date="2022-03" db="EMBL/GenBank/DDBJ databases">
        <title>Complete genome sequence of Lysobacter capsici VKM B-2533 and Lysobacter gummosus 10.1.1, promising sources of lytic agents.</title>
        <authorList>
            <person name="Tarlachkov S.V."/>
            <person name="Kudryakova I.V."/>
            <person name="Afoshin A.S."/>
            <person name="Leontyevskaya E.A."/>
            <person name="Leontyevskaya N.V."/>
        </authorList>
    </citation>
    <scope>NUCLEOTIDE SEQUENCE [LARGE SCALE GENOMIC DNA]</scope>
    <source>
        <strain evidence="1 2">10.1.1</strain>
    </source>
</reference>
<dbReference type="InterPro" id="IPR025459">
    <property type="entry name" value="DUF4279"/>
</dbReference>
<evidence type="ECO:0000313" key="1">
    <source>
        <dbReference type="EMBL" id="UNP29292.1"/>
    </source>
</evidence>
<keyword evidence="2" id="KW-1185">Reference proteome</keyword>
<gene>
    <name evidence="1" type="ORF">MOV92_22950</name>
</gene>